<name>A0A2N9M737_9BACT</name>
<dbReference type="Proteomes" id="UP000239735">
    <property type="component" value="Unassembled WGS sequence"/>
</dbReference>
<accession>A0A2N9M737</accession>
<dbReference type="EMBL" id="OKRB01000149">
    <property type="protein sequence ID" value="SPE31289.1"/>
    <property type="molecule type" value="Genomic_DNA"/>
</dbReference>
<reference evidence="2" key="1">
    <citation type="submission" date="2018-02" db="EMBL/GenBank/DDBJ databases">
        <authorList>
            <person name="Hausmann B."/>
        </authorList>
    </citation>
    <scope>NUCLEOTIDE SEQUENCE [LARGE SCALE GENOMIC DNA]</scope>
    <source>
        <strain evidence="2">Peat soil MAG SbA5</strain>
    </source>
</reference>
<sequence length="37" mass="3907">MWRPTAPYGRGSVGMVAALLGPKPIGNRNTKRVPSLG</sequence>
<gene>
    <name evidence="1" type="ORF">SBA5_870017</name>
</gene>
<dbReference type="AlphaFoldDB" id="A0A2N9M737"/>
<evidence type="ECO:0000313" key="1">
    <source>
        <dbReference type="EMBL" id="SPE31289.1"/>
    </source>
</evidence>
<evidence type="ECO:0000313" key="2">
    <source>
        <dbReference type="Proteomes" id="UP000239735"/>
    </source>
</evidence>
<proteinExistence type="predicted"/>
<protein>
    <submittedName>
        <fullName evidence="1">Uncharacterized protein</fullName>
    </submittedName>
</protein>
<organism evidence="1 2">
    <name type="scientific">Candidatus Sulfuritelmatomonas gaucii</name>
    <dbReference type="NCBI Taxonomy" id="2043161"/>
    <lineage>
        <taxon>Bacteria</taxon>
        <taxon>Pseudomonadati</taxon>
        <taxon>Acidobacteriota</taxon>
        <taxon>Terriglobia</taxon>
        <taxon>Terriglobales</taxon>
        <taxon>Acidobacteriaceae</taxon>
        <taxon>Candidatus Sulfuritelmatomonas</taxon>
    </lineage>
</organism>